<dbReference type="AlphaFoldDB" id="A0A5J4TNI8"/>
<evidence type="ECO:0000313" key="1">
    <source>
        <dbReference type="EMBL" id="KAA6359984.1"/>
    </source>
</evidence>
<feature type="non-terminal residue" evidence="1">
    <location>
        <position position="1"/>
    </location>
</feature>
<accession>A0A5J4TNI8</accession>
<organism evidence="1 2">
    <name type="scientific">Streblomastix strix</name>
    <dbReference type="NCBI Taxonomy" id="222440"/>
    <lineage>
        <taxon>Eukaryota</taxon>
        <taxon>Metamonada</taxon>
        <taxon>Preaxostyla</taxon>
        <taxon>Oxymonadida</taxon>
        <taxon>Streblomastigidae</taxon>
        <taxon>Streblomastix</taxon>
    </lineage>
</organism>
<reference evidence="1 2" key="1">
    <citation type="submission" date="2019-03" db="EMBL/GenBank/DDBJ databases">
        <title>Single cell metagenomics reveals metabolic interactions within the superorganism composed of flagellate Streblomastix strix and complex community of Bacteroidetes bacteria on its surface.</title>
        <authorList>
            <person name="Treitli S.C."/>
            <person name="Kolisko M."/>
            <person name="Husnik F."/>
            <person name="Keeling P."/>
            <person name="Hampl V."/>
        </authorList>
    </citation>
    <scope>NUCLEOTIDE SEQUENCE [LARGE SCALE GENOMIC DNA]</scope>
    <source>
        <strain evidence="1">ST1C</strain>
    </source>
</reference>
<sequence>GGYVGLWVVGLASPNIDNTRIRLFSSYFQQSNFATDAFAQSQSSPYGDYCSPSPLETLAPPLYFEIAKWSAGTGCSVQLPVHMGRPFEKYESEP</sequence>
<evidence type="ECO:0000313" key="2">
    <source>
        <dbReference type="Proteomes" id="UP000324800"/>
    </source>
</evidence>
<gene>
    <name evidence="1" type="ORF">EZS28_044490</name>
</gene>
<name>A0A5J4TNI8_9EUKA</name>
<dbReference type="Proteomes" id="UP000324800">
    <property type="component" value="Unassembled WGS sequence"/>
</dbReference>
<protein>
    <submittedName>
        <fullName evidence="1">Uncharacterized protein</fullName>
    </submittedName>
</protein>
<dbReference type="EMBL" id="SNRW01027595">
    <property type="protein sequence ID" value="KAA6359984.1"/>
    <property type="molecule type" value="Genomic_DNA"/>
</dbReference>
<comment type="caution">
    <text evidence="1">The sequence shown here is derived from an EMBL/GenBank/DDBJ whole genome shotgun (WGS) entry which is preliminary data.</text>
</comment>
<proteinExistence type="predicted"/>